<dbReference type="GO" id="GO:0005886">
    <property type="term" value="C:plasma membrane"/>
    <property type="evidence" value="ECO:0007669"/>
    <property type="project" value="UniProtKB-SubCell"/>
</dbReference>
<evidence type="ECO:0000256" key="5">
    <source>
        <dbReference type="ARBA" id="ARBA00023136"/>
    </source>
</evidence>
<dbReference type="SUPFAM" id="SSF56281">
    <property type="entry name" value="Metallo-hydrolase/oxidoreductase"/>
    <property type="match status" value="1"/>
</dbReference>
<keyword evidence="5 6" id="KW-0472">Membrane</keyword>
<evidence type="ECO:0000313" key="9">
    <source>
        <dbReference type="Proteomes" id="UP000247811"/>
    </source>
</evidence>
<dbReference type="InterPro" id="IPR004797">
    <property type="entry name" value="Competence_ComEC/Rec2"/>
</dbReference>
<comment type="caution">
    <text evidence="8">The sequence shown here is derived from an EMBL/GenBank/DDBJ whole genome shotgun (WGS) entry which is preliminary data.</text>
</comment>
<evidence type="ECO:0000256" key="2">
    <source>
        <dbReference type="ARBA" id="ARBA00022475"/>
    </source>
</evidence>
<dbReference type="SMART" id="SM00849">
    <property type="entry name" value="Lactamase_B"/>
    <property type="match status" value="1"/>
</dbReference>
<proteinExistence type="predicted"/>
<dbReference type="PANTHER" id="PTHR30619">
    <property type="entry name" value="DNA INTERNALIZATION/COMPETENCE PROTEIN COMEC/REC2"/>
    <property type="match status" value="1"/>
</dbReference>
<dbReference type="Proteomes" id="UP000247811">
    <property type="component" value="Unassembled WGS sequence"/>
</dbReference>
<feature type="transmembrane region" description="Helical" evidence="6">
    <location>
        <begin position="501"/>
        <end position="526"/>
    </location>
</feature>
<dbReference type="InterPro" id="IPR025405">
    <property type="entry name" value="DUF4131"/>
</dbReference>
<feature type="transmembrane region" description="Helical" evidence="6">
    <location>
        <begin position="64"/>
        <end position="81"/>
    </location>
</feature>
<dbReference type="Pfam" id="PF00753">
    <property type="entry name" value="Lactamase_B"/>
    <property type="match status" value="1"/>
</dbReference>
<feature type="transmembrane region" description="Helical" evidence="6">
    <location>
        <begin position="269"/>
        <end position="289"/>
    </location>
</feature>
<keyword evidence="9" id="KW-1185">Reference proteome</keyword>
<dbReference type="EMBL" id="QJJS01000012">
    <property type="protein sequence ID" value="PXW94733.1"/>
    <property type="molecule type" value="Genomic_DNA"/>
</dbReference>
<dbReference type="InterPro" id="IPR052159">
    <property type="entry name" value="Competence_DNA_uptake"/>
</dbReference>
<dbReference type="Pfam" id="PF03772">
    <property type="entry name" value="Competence"/>
    <property type="match status" value="1"/>
</dbReference>
<evidence type="ECO:0000256" key="4">
    <source>
        <dbReference type="ARBA" id="ARBA00022989"/>
    </source>
</evidence>
<gene>
    <name evidence="8" type="ORF">C7444_11248</name>
</gene>
<dbReference type="InterPro" id="IPR036866">
    <property type="entry name" value="RibonucZ/Hydroxyglut_hydro"/>
</dbReference>
<keyword evidence="2" id="KW-1003">Cell membrane</keyword>
<dbReference type="InterPro" id="IPR035681">
    <property type="entry name" value="ComA-like_MBL"/>
</dbReference>
<sequence>MGTQALSRVGGGRRAALALGWLGGTGWQLHGASVVPLAASAGMVGLLLLAGVLLHAWCRRRERGWTAVWLCLLLGAGLGWAQTDWRAARRLAVVLPPALEGQALAVVGRVVALPARTGDGVRFLFEIESFDRPVPDTMPRRVMLSWFVPSWGLPGQPAPQDLAAGQRWRLEVRLRQPHGAINPGGFDRELWLFEQDVRATGSVRTGKSARAQRLEAGVCCALERYRQRVREALERRLGDTPQAGVLAALSVGDQSAIDRADWAVFRLTGVAHLMAISGLHITMLAWLAARLAAWGWRRSRRLCWCVPAPLAGAWAGVVLAIAYALLAGWGVPAQRTVCMLVAWQVWRTAGLRSSAAGQWLLAALVVAVADPWALLQAGFWLSFIAVGLLMGSGGVGEGIDRREPSGGDPGPAWPARAGRLVREGLHSQWVASIGLAPWTLLLFQQLSLVGLLANLVAVPVVTWLVTPLALLGLFWSGSWVLAAAPLEGLMAALSWLSTWPWAAWSAPAAPVWASVAGLIGGGLMVAPLPVTMRGVGLLLTLPMLWPAVPGPAAGEFDVLVPDVGQGNAVLVRTATHALLYDTGPAWARGAGAGELILVPLLRRLGVGRLDALVLSHRDSDHTGGAEAVIHSLGAYHLFSSLEAGHALRGRAPHQWCSRGLRWQWDGVSFEFLHPSADLAGQGIEAVRPGRSNARSCVLQIRNASRSVLLTGDMEREQELTLLQAPTLKIRTDVMLVPHHGSRTSSSDEWLRAVKPDVAVVQAGYLNRYGHPAAEVMARYGAHGIGVIRTDSCGAWRWSSTNARFSCTRVETPRYWRALLRGDGPEFAKTLSFDNTEP</sequence>
<dbReference type="NCBIfam" id="TIGR00361">
    <property type="entry name" value="ComEC_Rec2"/>
    <property type="match status" value="1"/>
</dbReference>
<dbReference type="RefSeq" id="WP_110401338.1">
    <property type="nucleotide sequence ID" value="NZ_QJJS01000012.1"/>
</dbReference>
<evidence type="ECO:0000256" key="1">
    <source>
        <dbReference type="ARBA" id="ARBA00004651"/>
    </source>
</evidence>
<dbReference type="OrthoDB" id="9761531at2"/>
<accession>A0A318H638</accession>
<dbReference type="NCBIfam" id="TIGR00360">
    <property type="entry name" value="ComEC_N-term"/>
    <property type="match status" value="1"/>
</dbReference>
<dbReference type="Gene3D" id="3.60.15.10">
    <property type="entry name" value="Ribonuclease Z/Hydroxyacylglutathione hydrolase-like"/>
    <property type="match status" value="1"/>
</dbReference>
<reference evidence="8 9" key="1">
    <citation type="submission" date="2018-05" db="EMBL/GenBank/DDBJ databases">
        <title>Genomic Encyclopedia of Type Strains, Phase IV (KMG-IV): sequencing the most valuable type-strain genomes for metagenomic binning, comparative biology and taxonomic classification.</title>
        <authorList>
            <person name="Goeker M."/>
        </authorList>
    </citation>
    <scope>NUCLEOTIDE SEQUENCE [LARGE SCALE GENOMIC DNA]</scope>
    <source>
        <strain evidence="8 9">DSM 566</strain>
    </source>
</reference>
<organism evidence="8 9">
    <name type="scientific">Sphaerotilus hippei</name>
    <dbReference type="NCBI Taxonomy" id="744406"/>
    <lineage>
        <taxon>Bacteria</taxon>
        <taxon>Pseudomonadati</taxon>
        <taxon>Pseudomonadota</taxon>
        <taxon>Betaproteobacteria</taxon>
        <taxon>Burkholderiales</taxon>
        <taxon>Sphaerotilaceae</taxon>
        <taxon>Sphaerotilus</taxon>
    </lineage>
</organism>
<comment type="subcellular location">
    <subcellularLocation>
        <location evidence="1">Cell membrane</location>
        <topology evidence="1">Multi-pass membrane protein</topology>
    </subcellularLocation>
</comment>
<dbReference type="InterPro" id="IPR004477">
    <property type="entry name" value="ComEC_N"/>
</dbReference>
<dbReference type="Pfam" id="PF13567">
    <property type="entry name" value="DUF4131"/>
    <property type="match status" value="1"/>
</dbReference>
<feature type="transmembrane region" description="Helical" evidence="6">
    <location>
        <begin position="37"/>
        <end position="57"/>
    </location>
</feature>
<dbReference type="GO" id="GO:0030420">
    <property type="term" value="P:establishment of competence for transformation"/>
    <property type="evidence" value="ECO:0007669"/>
    <property type="project" value="InterPro"/>
</dbReference>
<name>A0A318H638_9BURK</name>
<feature type="domain" description="Metallo-beta-lactamase" evidence="7">
    <location>
        <begin position="565"/>
        <end position="764"/>
    </location>
</feature>
<dbReference type="InterPro" id="IPR001279">
    <property type="entry name" value="Metallo-B-lactamas"/>
</dbReference>
<evidence type="ECO:0000256" key="6">
    <source>
        <dbReference type="SAM" id="Phobius"/>
    </source>
</evidence>
<keyword evidence="3 6" id="KW-0812">Transmembrane</keyword>
<dbReference type="AlphaFoldDB" id="A0A318H638"/>
<feature type="transmembrane region" description="Helical" evidence="6">
    <location>
        <begin position="377"/>
        <end position="395"/>
    </location>
</feature>
<evidence type="ECO:0000259" key="7">
    <source>
        <dbReference type="SMART" id="SM00849"/>
    </source>
</evidence>
<feature type="transmembrane region" description="Helical" evidence="6">
    <location>
        <begin position="310"/>
        <end position="331"/>
    </location>
</feature>
<evidence type="ECO:0000313" key="8">
    <source>
        <dbReference type="EMBL" id="PXW94733.1"/>
    </source>
</evidence>
<dbReference type="CDD" id="cd07731">
    <property type="entry name" value="ComA-like_MBL-fold"/>
    <property type="match status" value="1"/>
</dbReference>
<protein>
    <submittedName>
        <fullName evidence="8">Competence protein ComEC</fullName>
    </submittedName>
</protein>
<dbReference type="PANTHER" id="PTHR30619:SF1">
    <property type="entry name" value="RECOMBINATION PROTEIN 2"/>
    <property type="match status" value="1"/>
</dbReference>
<evidence type="ECO:0000256" key="3">
    <source>
        <dbReference type="ARBA" id="ARBA00022692"/>
    </source>
</evidence>
<keyword evidence="4 6" id="KW-1133">Transmembrane helix</keyword>